<sequence>MKFTLLLWILPSISAYLYSLEDVNVKCPATPEKVEIRAGGPLNGYTQFYGIPAESDEDASFNLIEVIINTTYNTKLEYPENAKISSFPIETSDVPKSCYAATEPLNLKGVIYFVDKNYTDMDVYQSRGNNYTVEISKNYTTVFSRKSTGSTLGSFVTDNDTSFEIHSGLPGDNDNLIFQYDSSQKVDQLYIAQNYFYVLNSGKPFSFTVSDKIVDPSTTTFGLNGFIMSPNFPAAPPDSYKDLNVKLEKREVEKMIKVKVSAIQSPDVEKAGEEGIVLDEKPSVTVKFGKFIG</sequence>
<dbReference type="GeneID" id="9828632"/>
<reference evidence="2 3" key="1">
    <citation type="submission" date="2019-12" db="EMBL/GenBank/DDBJ databases">
        <title>Chromosome-level assembly of the Caenorhabditis remanei genome.</title>
        <authorList>
            <person name="Teterina A.A."/>
            <person name="Willis J.H."/>
            <person name="Phillips P.C."/>
        </authorList>
    </citation>
    <scope>NUCLEOTIDE SEQUENCE [LARGE SCALE GENOMIC DNA]</scope>
    <source>
        <strain evidence="2 3">PX506</strain>
        <tissue evidence="2">Whole organism</tissue>
    </source>
</reference>
<dbReference type="CTD" id="9828632"/>
<dbReference type="KEGG" id="crq:GCK72_013924"/>
<keyword evidence="1" id="KW-0732">Signal</keyword>
<feature type="chain" id="PRO_5025532985" evidence="1">
    <location>
        <begin position="16"/>
        <end position="293"/>
    </location>
</feature>
<dbReference type="Proteomes" id="UP000483820">
    <property type="component" value="Chromosome IV"/>
</dbReference>
<name>A0A6A5GPS5_CAERE</name>
<gene>
    <name evidence="2" type="ORF">GCK72_013924</name>
</gene>
<dbReference type="AlphaFoldDB" id="A0A6A5GPS5"/>
<organism evidence="2 3">
    <name type="scientific">Caenorhabditis remanei</name>
    <name type="common">Caenorhabditis vulgaris</name>
    <dbReference type="NCBI Taxonomy" id="31234"/>
    <lineage>
        <taxon>Eukaryota</taxon>
        <taxon>Metazoa</taxon>
        <taxon>Ecdysozoa</taxon>
        <taxon>Nematoda</taxon>
        <taxon>Chromadorea</taxon>
        <taxon>Rhabditida</taxon>
        <taxon>Rhabditina</taxon>
        <taxon>Rhabditomorpha</taxon>
        <taxon>Rhabditoidea</taxon>
        <taxon>Rhabditidae</taxon>
        <taxon>Peloderinae</taxon>
        <taxon>Caenorhabditis</taxon>
    </lineage>
</organism>
<evidence type="ECO:0000256" key="1">
    <source>
        <dbReference type="SAM" id="SignalP"/>
    </source>
</evidence>
<evidence type="ECO:0000313" key="2">
    <source>
        <dbReference type="EMBL" id="KAF1757468.1"/>
    </source>
</evidence>
<evidence type="ECO:0000313" key="3">
    <source>
        <dbReference type="Proteomes" id="UP000483820"/>
    </source>
</evidence>
<feature type="signal peptide" evidence="1">
    <location>
        <begin position="1"/>
        <end position="15"/>
    </location>
</feature>
<dbReference type="EMBL" id="WUAV01000004">
    <property type="protein sequence ID" value="KAF1757468.1"/>
    <property type="molecule type" value="Genomic_DNA"/>
</dbReference>
<dbReference type="RefSeq" id="XP_053584834.1">
    <property type="nucleotide sequence ID" value="XM_053730062.1"/>
</dbReference>
<proteinExistence type="predicted"/>
<accession>A0A6A5GPS5</accession>
<protein>
    <submittedName>
        <fullName evidence="2">Uncharacterized protein</fullName>
    </submittedName>
</protein>
<comment type="caution">
    <text evidence="2">The sequence shown here is derived from an EMBL/GenBank/DDBJ whole genome shotgun (WGS) entry which is preliminary data.</text>
</comment>